<dbReference type="EMBL" id="ML991787">
    <property type="protein sequence ID" value="KAF2236023.1"/>
    <property type="molecule type" value="Genomic_DNA"/>
</dbReference>
<keyword evidence="2" id="KW-1185">Reference proteome</keyword>
<gene>
    <name evidence="1" type="ORF">EV356DRAFT_81693</name>
</gene>
<dbReference type="AlphaFoldDB" id="A0A6A6HET8"/>
<proteinExistence type="predicted"/>
<evidence type="ECO:0000313" key="2">
    <source>
        <dbReference type="Proteomes" id="UP000800092"/>
    </source>
</evidence>
<protein>
    <submittedName>
        <fullName evidence="1">Uncharacterized protein</fullName>
    </submittedName>
</protein>
<accession>A0A6A6HET8</accession>
<evidence type="ECO:0000313" key="1">
    <source>
        <dbReference type="EMBL" id="KAF2236023.1"/>
    </source>
</evidence>
<name>A0A6A6HET8_VIRVR</name>
<sequence>MDELQTNARQNETVSSRGCRGCLGPSLTSFRPLPRTPFIVDPRRMKEFKAYSPRDPVDRSSFIEIEQTSATNDGTGGMAFSPKTLNRDAKTCRPSPAASSFLDGSVRRAVRGKRNPKLSRSSILDSKLQSSVAQTAIAMRPAWLHKSMSKVVTSNRVFCNQVCAGAEFGA</sequence>
<organism evidence="1 2">
    <name type="scientific">Viridothelium virens</name>
    <name type="common">Speckled blister lichen</name>
    <name type="synonym">Trypethelium virens</name>
    <dbReference type="NCBI Taxonomy" id="1048519"/>
    <lineage>
        <taxon>Eukaryota</taxon>
        <taxon>Fungi</taxon>
        <taxon>Dikarya</taxon>
        <taxon>Ascomycota</taxon>
        <taxon>Pezizomycotina</taxon>
        <taxon>Dothideomycetes</taxon>
        <taxon>Dothideomycetes incertae sedis</taxon>
        <taxon>Trypetheliales</taxon>
        <taxon>Trypetheliaceae</taxon>
        <taxon>Viridothelium</taxon>
    </lineage>
</organism>
<reference evidence="1" key="1">
    <citation type="journal article" date="2020" name="Stud. Mycol.">
        <title>101 Dothideomycetes genomes: a test case for predicting lifestyles and emergence of pathogens.</title>
        <authorList>
            <person name="Haridas S."/>
            <person name="Albert R."/>
            <person name="Binder M."/>
            <person name="Bloem J."/>
            <person name="Labutti K."/>
            <person name="Salamov A."/>
            <person name="Andreopoulos B."/>
            <person name="Baker S."/>
            <person name="Barry K."/>
            <person name="Bills G."/>
            <person name="Bluhm B."/>
            <person name="Cannon C."/>
            <person name="Castanera R."/>
            <person name="Culley D."/>
            <person name="Daum C."/>
            <person name="Ezra D."/>
            <person name="Gonzalez J."/>
            <person name="Henrissat B."/>
            <person name="Kuo A."/>
            <person name="Liang C."/>
            <person name="Lipzen A."/>
            <person name="Lutzoni F."/>
            <person name="Magnuson J."/>
            <person name="Mondo S."/>
            <person name="Nolan M."/>
            <person name="Ohm R."/>
            <person name="Pangilinan J."/>
            <person name="Park H.-J."/>
            <person name="Ramirez L."/>
            <person name="Alfaro M."/>
            <person name="Sun H."/>
            <person name="Tritt A."/>
            <person name="Yoshinaga Y."/>
            <person name="Zwiers L.-H."/>
            <person name="Turgeon B."/>
            <person name="Goodwin S."/>
            <person name="Spatafora J."/>
            <person name="Crous P."/>
            <person name="Grigoriev I."/>
        </authorList>
    </citation>
    <scope>NUCLEOTIDE SEQUENCE</scope>
    <source>
        <strain evidence="1">Tuck. ex Michener</strain>
    </source>
</reference>
<dbReference type="Proteomes" id="UP000800092">
    <property type="component" value="Unassembled WGS sequence"/>
</dbReference>